<evidence type="ECO:0000256" key="1">
    <source>
        <dbReference type="ARBA" id="ARBA00006397"/>
    </source>
</evidence>
<dbReference type="PANTHER" id="PTHR10855:SF1">
    <property type="entry name" value="26S PROTEASOME NON-ATPASE REGULATORY SUBUNIT 12"/>
    <property type="match status" value="1"/>
</dbReference>
<dbReference type="Pfam" id="PF01399">
    <property type="entry name" value="PCI"/>
    <property type="match status" value="1"/>
</dbReference>
<dbReference type="Pfam" id="PF18098">
    <property type="entry name" value="RPN5_C"/>
    <property type="match status" value="1"/>
</dbReference>
<reference evidence="4" key="1">
    <citation type="journal article" date="2011" name="PLoS Biol.">
        <title>Gene gain and loss during evolution of obligate parasitism in the white rust pathogen of Arabidopsis thaliana.</title>
        <authorList>
            <person name="Kemen E."/>
            <person name="Gardiner A."/>
            <person name="Schultz-Larsen T."/>
            <person name="Kemen A.C."/>
            <person name="Balmuth A.L."/>
            <person name="Robert-Seilaniantz A."/>
            <person name="Bailey K."/>
            <person name="Holub E."/>
            <person name="Studholme D.J."/>
            <person name="Maclean D."/>
            <person name="Jones J.D."/>
        </authorList>
    </citation>
    <scope>NUCLEOTIDE SEQUENCE</scope>
</reference>
<dbReference type="GO" id="GO:0005634">
    <property type="term" value="C:nucleus"/>
    <property type="evidence" value="ECO:0007669"/>
    <property type="project" value="UniProtKB-ARBA"/>
</dbReference>
<dbReference type="Gene3D" id="1.10.10.10">
    <property type="entry name" value="Winged helix-like DNA-binding domain superfamily/Winged helix DNA-binding domain"/>
    <property type="match status" value="1"/>
</dbReference>
<feature type="domain" description="PCI" evidence="3">
    <location>
        <begin position="230"/>
        <end position="400"/>
    </location>
</feature>
<dbReference type="InterPro" id="IPR000717">
    <property type="entry name" value="PCI_dom"/>
</dbReference>
<dbReference type="GO" id="GO:0008541">
    <property type="term" value="C:proteasome regulatory particle, lid subcomplex"/>
    <property type="evidence" value="ECO:0007669"/>
    <property type="project" value="TreeGrafter"/>
</dbReference>
<dbReference type="SUPFAM" id="SSF46785">
    <property type="entry name" value="Winged helix' DNA-binding domain"/>
    <property type="match status" value="1"/>
</dbReference>
<dbReference type="InterPro" id="IPR036388">
    <property type="entry name" value="WH-like_DNA-bd_sf"/>
</dbReference>
<dbReference type="FunFam" id="1.10.10.10:FF:000070">
    <property type="entry name" value="26S proteasome non-ATPase regulatory subunit 12"/>
    <property type="match status" value="1"/>
</dbReference>
<sequence>MSAESVKKADFTEEFQKLLPQAQSVASSGNVEGGCELLLTLEKQARLANDVVTLKAIVGATLQLCAHYKRWELLNHHITILSKRRSQKSGAIAVLVQKSMEFLPLTPSESVKMKLIHALRQVAEGKMYLEKERATLTQILSKIKETRGEIAQAASILQEVHVETFGAMTKLEKTEFILEQIRLTLANKDHVRANILSKKILRKTLEEKNFEECKLKFYGLLIEYETFVDNTLELCRHYLAMYHTLKARETEEWKDMLRHAVIFVVLTSHSDAQSELLRTLSSEKRLEEMPQIHSLLTQFTTREIIAYPLQQDKMLREHAIFNDASRGSEWYKTLHTRVTEHNIRVIATHYERIQLGHLASMIGLSEQDAEDSISQLVSTGSIFAKMDRPAKLISFRAVQPPEKQLSAWSADVAQLLALVETTCHLINKENMIHKI</sequence>
<gene>
    <name evidence="4" type="primary">AlNc14C35G3153</name>
    <name evidence="4" type="ORF">ALNC14_036270</name>
</gene>
<dbReference type="InterPro" id="IPR036390">
    <property type="entry name" value="WH_DNA-bd_sf"/>
</dbReference>
<dbReference type="InterPro" id="IPR040896">
    <property type="entry name" value="RPN5_C"/>
</dbReference>
<accession>F0W8M8</accession>
<comment type="similarity">
    <text evidence="1">Belongs to the proteasome subunit p55 family.</text>
</comment>
<dbReference type="GO" id="GO:0005737">
    <property type="term" value="C:cytoplasm"/>
    <property type="evidence" value="ECO:0007669"/>
    <property type="project" value="TreeGrafter"/>
</dbReference>
<dbReference type="InterPro" id="IPR040134">
    <property type="entry name" value="PSMD12/CSN4"/>
</dbReference>
<organism evidence="4">
    <name type="scientific">Albugo laibachii Nc14</name>
    <dbReference type="NCBI Taxonomy" id="890382"/>
    <lineage>
        <taxon>Eukaryota</taxon>
        <taxon>Sar</taxon>
        <taxon>Stramenopiles</taxon>
        <taxon>Oomycota</taxon>
        <taxon>Peronosporomycetes</taxon>
        <taxon>Albuginales</taxon>
        <taxon>Albuginaceae</taxon>
        <taxon>Albugo</taxon>
    </lineage>
</organism>
<evidence type="ECO:0000313" key="4">
    <source>
        <dbReference type="EMBL" id="CCA17484.1"/>
    </source>
</evidence>
<protein>
    <submittedName>
        <fullName evidence="4">26S proteasome nonATPase regulatory subunit 12 putat</fullName>
    </submittedName>
</protein>
<dbReference type="HOGENOM" id="CLU_033860_2_0_1"/>
<dbReference type="PROSITE" id="PS50250">
    <property type="entry name" value="PCI"/>
    <property type="match status" value="1"/>
</dbReference>
<evidence type="ECO:0000256" key="2">
    <source>
        <dbReference type="ARBA" id="ARBA00022942"/>
    </source>
</evidence>
<keyword evidence="2 4" id="KW-0647">Proteasome</keyword>
<reference evidence="4" key="2">
    <citation type="submission" date="2011-02" db="EMBL/GenBank/DDBJ databases">
        <authorList>
            <person name="MacLean D."/>
        </authorList>
    </citation>
    <scope>NUCLEOTIDE SEQUENCE</scope>
</reference>
<dbReference type="InterPro" id="IPR054559">
    <property type="entry name" value="PSMD12-CSN4-like_N"/>
</dbReference>
<dbReference type="SMART" id="SM00088">
    <property type="entry name" value="PINT"/>
    <property type="match status" value="1"/>
</dbReference>
<evidence type="ECO:0000259" key="3">
    <source>
        <dbReference type="PROSITE" id="PS50250"/>
    </source>
</evidence>
<dbReference type="PANTHER" id="PTHR10855">
    <property type="entry name" value="26S PROTEASOME NON-ATPASE REGULATORY SUBUNIT 12/COP9 SIGNALOSOME COMPLEX SUBUNIT 4"/>
    <property type="match status" value="1"/>
</dbReference>
<name>F0W8M8_9STRA</name>
<dbReference type="EMBL" id="FR824080">
    <property type="protein sequence ID" value="CCA17484.1"/>
    <property type="molecule type" value="Genomic_DNA"/>
</dbReference>
<dbReference type="AlphaFoldDB" id="F0W8M8"/>
<proteinExistence type="inferred from homology"/>
<dbReference type="Pfam" id="PF22241">
    <property type="entry name" value="PSMD12-CSN4_N"/>
    <property type="match status" value="1"/>
</dbReference>